<evidence type="ECO:0000313" key="2">
    <source>
        <dbReference type="Proteomes" id="UP000245133"/>
    </source>
</evidence>
<evidence type="ECO:0000313" key="1">
    <source>
        <dbReference type="EMBL" id="GBF50771.1"/>
    </source>
</evidence>
<reference evidence="1 2" key="1">
    <citation type="submission" date="2018-02" db="EMBL/GenBank/DDBJ databases">
        <title>Novel Leptospira species isolated from soil and water in Japan.</title>
        <authorList>
            <person name="Nakao R."/>
            <person name="Masuzawa T."/>
        </authorList>
    </citation>
    <scope>NUCLEOTIDE SEQUENCE [LARGE SCALE GENOMIC DNA]</scope>
    <source>
        <strain evidence="1 2">YH101</strain>
    </source>
</reference>
<proteinExistence type="predicted"/>
<accession>A0A2P2E1L7</accession>
<dbReference type="EMBL" id="BFBB01000007">
    <property type="protein sequence ID" value="GBF50771.1"/>
    <property type="molecule type" value="Genomic_DNA"/>
</dbReference>
<name>A0A2P2E1L7_9LEPT</name>
<comment type="caution">
    <text evidence="1">The sequence shown here is derived from an EMBL/GenBank/DDBJ whole genome shotgun (WGS) entry which is preliminary data.</text>
</comment>
<gene>
    <name evidence="1" type="ORF">LPTSP4_22980</name>
</gene>
<dbReference type="Proteomes" id="UP000245133">
    <property type="component" value="Unassembled WGS sequence"/>
</dbReference>
<sequence length="226" mass="25890">MLYAALAMILVGVLCFLYVSLSPNQGKPSLPTKRPQADRISYSSNFRHSPNPQVSPQIDERIRRDREIADIHAHFSDPNRPLAVEVPAPAVVEKSSVLVDSEAGFQEMKESPQILVHDFQMEGTLYMDHSGRIPFGEKDLSHTERREEELRNFKRVGQAKLREEEGKFVFYSGNVSFTYNAFEIDQIVFYQEAVVFLLKDTRAPKPIYFTDGMDELKDFLTQAERS</sequence>
<dbReference type="AlphaFoldDB" id="A0A2P2E1L7"/>
<dbReference type="OrthoDB" id="340227at2"/>
<organism evidence="1 2">
    <name type="scientific">Leptospira ryugenii</name>
    <dbReference type="NCBI Taxonomy" id="1917863"/>
    <lineage>
        <taxon>Bacteria</taxon>
        <taxon>Pseudomonadati</taxon>
        <taxon>Spirochaetota</taxon>
        <taxon>Spirochaetia</taxon>
        <taxon>Leptospirales</taxon>
        <taxon>Leptospiraceae</taxon>
        <taxon>Leptospira</taxon>
    </lineage>
</organism>
<dbReference type="RefSeq" id="WP_108977129.1">
    <property type="nucleotide sequence ID" value="NZ_BFBB01000007.1"/>
</dbReference>
<dbReference type="NCBIfam" id="NF047771">
    <property type="entry name" value="LIC_11490_fam"/>
    <property type="match status" value="1"/>
</dbReference>
<protein>
    <submittedName>
        <fullName evidence="1">Uncharacterized protein</fullName>
    </submittedName>
</protein>
<keyword evidence="2" id="KW-1185">Reference proteome</keyword>